<evidence type="ECO:0000259" key="7">
    <source>
        <dbReference type="Pfam" id="PF20266"/>
    </source>
</evidence>
<evidence type="ECO:0000313" key="8">
    <source>
        <dbReference type="EMBL" id="KAH3814683.1"/>
    </source>
</evidence>
<dbReference type="EMBL" id="JAIWYP010000006">
    <property type="protein sequence ID" value="KAH3814683.1"/>
    <property type="molecule type" value="Genomic_DNA"/>
</dbReference>
<keyword evidence="9" id="KW-1185">Reference proteome</keyword>
<proteinExistence type="inferred from homology"/>
<evidence type="ECO:0000313" key="9">
    <source>
        <dbReference type="Proteomes" id="UP000828390"/>
    </source>
</evidence>
<gene>
    <name evidence="8" type="ORF">DPMN_143189</name>
</gene>
<keyword evidence="6" id="KW-0460">Magnesium</keyword>
<evidence type="ECO:0000256" key="6">
    <source>
        <dbReference type="ARBA" id="ARBA00022842"/>
    </source>
</evidence>
<evidence type="ECO:0000256" key="3">
    <source>
        <dbReference type="ARBA" id="ARBA00022679"/>
    </source>
</evidence>
<comment type="similarity">
    <text evidence="2">Belongs to the mab-21 family.</text>
</comment>
<dbReference type="Proteomes" id="UP000828390">
    <property type="component" value="Unassembled WGS sequence"/>
</dbReference>
<dbReference type="PANTHER" id="PTHR10656">
    <property type="entry name" value="CELL FATE DETERMINING PROTEIN MAB21-RELATED"/>
    <property type="match status" value="1"/>
</dbReference>
<organism evidence="8 9">
    <name type="scientific">Dreissena polymorpha</name>
    <name type="common">Zebra mussel</name>
    <name type="synonym">Mytilus polymorpha</name>
    <dbReference type="NCBI Taxonomy" id="45954"/>
    <lineage>
        <taxon>Eukaryota</taxon>
        <taxon>Metazoa</taxon>
        <taxon>Spiralia</taxon>
        <taxon>Lophotrochozoa</taxon>
        <taxon>Mollusca</taxon>
        <taxon>Bivalvia</taxon>
        <taxon>Autobranchia</taxon>
        <taxon>Heteroconchia</taxon>
        <taxon>Euheterodonta</taxon>
        <taxon>Imparidentia</taxon>
        <taxon>Neoheterodontei</taxon>
        <taxon>Myida</taxon>
        <taxon>Dreissenoidea</taxon>
        <taxon>Dreissenidae</taxon>
        <taxon>Dreissena</taxon>
    </lineage>
</organism>
<reference evidence="8" key="1">
    <citation type="journal article" date="2019" name="bioRxiv">
        <title>The Genome of the Zebra Mussel, Dreissena polymorpha: A Resource for Invasive Species Research.</title>
        <authorList>
            <person name="McCartney M.A."/>
            <person name="Auch B."/>
            <person name="Kono T."/>
            <person name="Mallez S."/>
            <person name="Zhang Y."/>
            <person name="Obille A."/>
            <person name="Becker A."/>
            <person name="Abrahante J.E."/>
            <person name="Garbe J."/>
            <person name="Badalamenti J.P."/>
            <person name="Herman A."/>
            <person name="Mangelson H."/>
            <person name="Liachko I."/>
            <person name="Sullivan S."/>
            <person name="Sone E.D."/>
            <person name="Koren S."/>
            <person name="Silverstein K.A.T."/>
            <person name="Beckman K.B."/>
            <person name="Gohl D.M."/>
        </authorList>
    </citation>
    <scope>NUCLEOTIDE SEQUENCE</scope>
    <source>
        <strain evidence="8">Duluth1</strain>
        <tissue evidence="8">Whole animal</tissue>
    </source>
</reference>
<evidence type="ECO:0000256" key="1">
    <source>
        <dbReference type="ARBA" id="ARBA00001946"/>
    </source>
</evidence>
<sequence length="739" mass="84719">MADIGVNEEMVSLRRHVSLAIDRYVDICGNVSRPDMYYKQFTFGSQSEGSTSIGMMSDTDVLVCFGFRVARVHLSDCQESTSDNFLVINEPTSLPQCCSLQVVGRVADNIYLPMRVYATTRIPKNLICDEKGRLLYNSTFDLNMYLRESNFMRICCGQQHGPAITTGSVDPLFAIPCQVSSYKFHGQQYGLAIPTGYFDTVNAIQCPTLPDKCRAFFTRARPGHWPKNGTLSKAEQCEVYMVNPGLQGHTFGYDNECRSSFIKLQYQTKFVESQFRISTNMTERLLMFDLNIVQMKAFVITKMIRKEILVDAPLSTFHMKTALLFTIEQFPEDVWRNDNLVQCVIYCLKTLKRFLKRCYCPYYTISSVNLFEGKLTKNEINNVKRNVTKMIEDISRCLLGLCTDDVGWRLSASSVGLQVDSTLSTPYTGKLIRCKIITEKLQKMKLCYQYTHRCLRTPNDLKMAALAIKSASATDQEYMHELKFMYQSMCSYLASWLASDCIGNCREVTPDVICMYESTLRSKDISKPLKYASMLVCTRQLDRACTLLDRIENMITAHLITVLELFEQNIDAEPKSDEKSNKCTWTEVLMEYATFGPIFFLKSEINCVPGHLIYEKCIAITTDELQYLDTKTRSGYINEVFESDVKVFFYYLQYLASNNIDKKRLALENLRSHCDGKLHCGNTWHVHLSTSLNMLGHVYELENNLRDAWAVYRISFAIQPRNNTANAHLFRLFGHVAYS</sequence>
<comment type="cofactor">
    <cofactor evidence="1">
        <name>Mg(2+)</name>
        <dbReference type="ChEBI" id="CHEBI:18420"/>
    </cofactor>
</comment>
<dbReference type="GO" id="GO:0046872">
    <property type="term" value="F:metal ion binding"/>
    <property type="evidence" value="ECO:0007669"/>
    <property type="project" value="UniProtKB-KW"/>
</dbReference>
<accession>A0A9D4JMY5</accession>
<protein>
    <recommendedName>
        <fullName evidence="7">Mab-21-like HhH/H2TH-like domain-containing protein</fullName>
    </recommendedName>
</protein>
<dbReference type="InterPro" id="IPR024810">
    <property type="entry name" value="MAB21L/cGLR"/>
</dbReference>
<feature type="domain" description="Mab-21-like HhH/H2TH-like" evidence="7">
    <location>
        <begin position="312"/>
        <end position="388"/>
    </location>
</feature>
<dbReference type="Gene3D" id="1.10.1410.40">
    <property type="match status" value="1"/>
</dbReference>
<dbReference type="InterPro" id="IPR046906">
    <property type="entry name" value="Mab-21_HhH/H2TH-like"/>
</dbReference>
<evidence type="ECO:0000256" key="2">
    <source>
        <dbReference type="ARBA" id="ARBA00008307"/>
    </source>
</evidence>
<keyword evidence="4" id="KW-0548">Nucleotidyltransferase</keyword>
<name>A0A9D4JMY5_DREPO</name>
<dbReference type="SMART" id="SM01265">
    <property type="entry name" value="Mab-21"/>
    <property type="match status" value="1"/>
</dbReference>
<dbReference type="GO" id="GO:0016779">
    <property type="term" value="F:nucleotidyltransferase activity"/>
    <property type="evidence" value="ECO:0007669"/>
    <property type="project" value="UniProtKB-KW"/>
</dbReference>
<evidence type="ECO:0000256" key="4">
    <source>
        <dbReference type="ARBA" id="ARBA00022695"/>
    </source>
</evidence>
<dbReference type="AlphaFoldDB" id="A0A9D4JMY5"/>
<keyword evidence="3" id="KW-0808">Transferase</keyword>
<dbReference type="PANTHER" id="PTHR10656:SF42">
    <property type="entry name" value="CYCLIC GMP-AMP SYNTHASE-LIKE PROTEIN-RELATED"/>
    <property type="match status" value="1"/>
</dbReference>
<dbReference type="Pfam" id="PF20266">
    <property type="entry name" value="Mab-21_C"/>
    <property type="match status" value="1"/>
</dbReference>
<comment type="caution">
    <text evidence="8">The sequence shown here is derived from an EMBL/GenBank/DDBJ whole genome shotgun (WGS) entry which is preliminary data.</text>
</comment>
<evidence type="ECO:0000256" key="5">
    <source>
        <dbReference type="ARBA" id="ARBA00022723"/>
    </source>
</evidence>
<keyword evidence="5" id="KW-0479">Metal-binding</keyword>
<reference evidence="8" key="2">
    <citation type="submission" date="2020-11" db="EMBL/GenBank/DDBJ databases">
        <authorList>
            <person name="McCartney M.A."/>
            <person name="Auch B."/>
            <person name="Kono T."/>
            <person name="Mallez S."/>
            <person name="Becker A."/>
            <person name="Gohl D.M."/>
            <person name="Silverstein K.A.T."/>
            <person name="Koren S."/>
            <person name="Bechman K.B."/>
            <person name="Herman A."/>
            <person name="Abrahante J.E."/>
            <person name="Garbe J."/>
        </authorList>
    </citation>
    <scope>NUCLEOTIDE SEQUENCE</scope>
    <source>
        <strain evidence="8">Duluth1</strain>
        <tissue evidence="8">Whole animal</tissue>
    </source>
</reference>